<reference evidence="1 2" key="1">
    <citation type="submission" date="2020-08" db="EMBL/GenBank/DDBJ databases">
        <title>Genomic Encyclopedia of Type Strains, Phase IV (KMG-IV): sequencing the most valuable type-strain genomes for metagenomic binning, comparative biology and taxonomic classification.</title>
        <authorList>
            <person name="Goeker M."/>
        </authorList>
    </citation>
    <scope>NUCLEOTIDE SEQUENCE [LARGE SCALE GENOMIC DNA]</scope>
    <source>
        <strain evidence="1 2">DSM 29514</strain>
    </source>
</reference>
<accession>A0A7W6LFC7</accession>
<evidence type="ECO:0000313" key="2">
    <source>
        <dbReference type="Proteomes" id="UP000519897"/>
    </source>
</evidence>
<evidence type="ECO:0008006" key="3">
    <source>
        <dbReference type="Google" id="ProtNLM"/>
    </source>
</evidence>
<comment type="caution">
    <text evidence="1">The sequence shown here is derived from an EMBL/GenBank/DDBJ whole genome shotgun (WGS) entry which is preliminary data.</text>
</comment>
<evidence type="ECO:0000313" key="1">
    <source>
        <dbReference type="EMBL" id="MBB4143226.1"/>
    </source>
</evidence>
<organism evidence="1 2">
    <name type="scientific">Rhizobium rhizoryzae</name>
    <dbReference type="NCBI Taxonomy" id="451876"/>
    <lineage>
        <taxon>Bacteria</taxon>
        <taxon>Pseudomonadati</taxon>
        <taxon>Pseudomonadota</taxon>
        <taxon>Alphaproteobacteria</taxon>
        <taxon>Hyphomicrobiales</taxon>
        <taxon>Rhizobiaceae</taxon>
        <taxon>Rhizobium/Agrobacterium group</taxon>
        <taxon>Rhizobium</taxon>
    </lineage>
</organism>
<dbReference type="EMBL" id="JACIEC010000001">
    <property type="protein sequence ID" value="MBB4143226.1"/>
    <property type="molecule type" value="Genomic_DNA"/>
</dbReference>
<dbReference type="RefSeq" id="WP_165132903.1">
    <property type="nucleotide sequence ID" value="NZ_CP049250.1"/>
</dbReference>
<keyword evidence="2" id="KW-1185">Reference proteome</keyword>
<dbReference type="AlphaFoldDB" id="A0A7W6LFC7"/>
<protein>
    <recommendedName>
        <fullName evidence="3">Head-tail adaptor protein</fullName>
    </recommendedName>
</protein>
<sequence>MAFPRITIRSQPAAKAVNTSWSICDSRSGLVFNVKLIKPDQRGAFLAFIAESGTA</sequence>
<proteinExistence type="predicted"/>
<gene>
    <name evidence="1" type="ORF">GGQ72_001725</name>
</gene>
<dbReference type="Proteomes" id="UP000519897">
    <property type="component" value="Unassembled WGS sequence"/>
</dbReference>
<name>A0A7W6LFC7_9HYPH</name>